<keyword evidence="4" id="KW-0210">Decarboxylase</keyword>
<dbReference type="AlphaFoldDB" id="A0A0L0JIN6"/>
<proteinExistence type="predicted"/>
<dbReference type="GO" id="GO:0048040">
    <property type="term" value="F:UDP-glucuronate decarboxylase activity"/>
    <property type="evidence" value="ECO:0007669"/>
    <property type="project" value="TreeGrafter"/>
</dbReference>
<evidence type="ECO:0000256" key="1">
    <source>
        <dbReference type="ARBA" id="ARBA00001911"/>
    </source>
</evidence>
<dbReference type="OrthoDB" id="9801785at2"/>
<evidence type="ECO:0000256" key="9">
    <source>
        <dbReference type="ARBA" id="ARBA00023136"/>
    </source>
</evidence>
<evidence type="ECO:0000256" key="2">
    <source>
        <dbReference type="ARBA" id="ARBA00004323"/>
    </source>
</evidence>
<evidence type="ECO:0000256" key="4">
    <source>
        <dbReference type="ARBA" id="ARBA00022793"/>
    </source>
</evidence>
<accession>A0A0L0JIN6</accession>
<evidence type="ECO:0000259" key="13">
    <source>
        <dbReference type="Pfam" id="PF01370"/>
    </source>
</evidence>
<comment type="subcellular location">
    <subcellularLocation>
        <location evidence="2">Golgi apparatus membrane</location>
        <topology evidence="2">Single-pass type II membrane protein</topology>
    </subcellularLocation>
    <subcellularLocation>
        <location evidence="12">Golgi apparatus</location>
        <location evidence="12">Golgi stack membrane</location>
    </subcellularLocation>
</comment>
<protein>
    <submittedName>
        <fullName evidence="14">Epimerase</fullName>
    </submittedName>
</protein>
<evidence type="ECO:0000256" key="10">
    <source>
        <dbReference type="ARBA" id="ARBA00023180"/>
    </source>
</evidence>
<dbReference type="Gene3D" id="3.40.50.720">
    <property type="entry name" value="NAD(P)-binding Rossmann-like Domain"/>
    <property type="match status" value="1"/>
</dbReference>
<dbReference type="GO" id="GO:0005737">
    <property type="term" value="C:cytoplasm"/>
    <property type="evidence" value="ECO:0007669"/>
    <property type="project" value="TreeGrafter"/>
</dbReference>
<evidence type="ECO:0000256" key="7">
    <source>
        <dbReference type="ARBA" id="ARBA00023027"/>
    </source>
</evidence>
<evidence type="ECO:0000256" key="5">
    <source>
        <dbReference type="ARBA" id="ARBA00022968"/>
    </source>
</evidence>
<comment type="caution">
    <text evidence="14">The sequence shown here is derived from an EMBL/GenBank/DDBJ whole genome shotgun (WGS) entry which is preliminary data.</text>
</comment>
<gene>
    <name evidence="14" type="ORF">IQ63_41105</name>
</gene>
<dbReference type="InterPro" id="IPR044516">
    <property type="entry name" value="UXS-like"/>
</dbReference>
<dbReference type="InterPro" id="IPR001509">
    <property type="entry name" value="Epimerase_deHydtase"/>
</dbReference>
<dbReference type="Pfam" id="PF01370">
    <property type="entry name" value="Epimerase"/>
    <property type="match status" value="1"/>
</dbReference>
<keyword evidence="5" id="KW-0735">Signal-anchor</keyword>
<dbReference type="Proteomes" id="UP000037151">
    <property type="component" value="Unassembled WGS sequence"/>
</dbReference>
<keyword evidence="6" id="KW-1133">Transmembrane helix</keyword>
<dbReference type="InterPro" id="IPR036291">
    <property type="entry name" value="NAD(P)-bd_dom_sf"/>
</dbReference>
<evidence type="ECO:0000256" key="8">
    <source>
        <dbReference type="ARBA" id="ARBA00023034"/>
    </source>
</evidence>
<dbReference type="GO" id="GO:0070403">
    <property type="term" value="F:NAD+ binding"/>
    <property type="evidence" value="ECO:0007669"/>
    <property type="project" value="InterPro"/>
</dbReference>
<keyword evidence="8" id="KW-0333">Golgi apparatus</keyword>
<evidence type="ECO:0000313" key="15">
    <source>
        <dbReference type="Proteomes" id="UP000037151"/>
    </source>
</evidence>
<dbReference type="EMBL" id="JPPY01000229">
    <property type="protein sequence ID" value="KND25230.1"/>
    <property type="molecule type" value="Genomic_DNA"/>
</dbReference>
<keyword evidence="11" id="KW-0456">Lyase</keyword>
<keyword evidence="3" id="KW-0812">Transmembrane</keyword>
<dbReference type="CDD" id="cd05230">
    <property type="entry name" value="UGD_SDR_e"/>
    <property type="match status" value="1"/>
</dbReference>
<reference evidence="15" key="1">
    <citation type="submission" date="2014-07" db="EMBL/GenBank/DDBJ databases">
        <title>Genome sequencing of plant-pathogenic Streptomyces species.</title>
        <authorList>
            <person name="Harrison J."/>
            <person name="Sapp M."/>
            <person name="Thwaites R."/>
            <person name="Studholme D.J."/>
        </authorList>
    </citation>
    <scope>NUCLEOTIDE SEQUENCE [LARGE SCALE GENOMIC DNA]</scope>
    <source>
        <strain evidence="15">NCPPB 4445</strain>
    </source>
</reference>
<name>A0A0L0JIN6_9ACTN</name>
<organism evidence="14 15">
    <name type="scientific">Streptomyces acidiscabies</name>
    <dbReference type="NCBI Taxonomy" id="42234"/>
    <lineage>
        <taxon>Bacteria</taxon>
        <taxon>Bacillati</taxon>
        <taxon>Actinomycetota</taxon>
        <taxon>Actinomycetes</taxon>
        <taxon>Kitasatosporales</taxon>
        <taxon>Streptomycetaceae</taxon>
        <taxon>Streptomyces</taxon>
    </lineage>
</organism>
<dbReference type="RefSeq" id="WP_050375135.1">
    <property type="nucleotide sequence ID" value="NZ_KQ257834.1"/>
</dbReference>
<keyword evidence="7" id="KW-0520">NAD</keyword>
<feature type="domain" description="NAD-dependent epimerase/dehydratase" evidence="13">
    <location>
        <begin position="4"/>
        <end position="230"/>
    </location>
</feature>
<dbReference type="PANTHER" id="PTHR43078:SF6">
    <property type="entry name" value="UDP-GLUCURONIC ACID DECARBOXYLASE 1"/>
    <property type="match status" value="1"/>
</dbReference>
<sequence length="310" mass="33800">MENILITGGAGFIGSHLVERCLETGHRVVCIDNFLTGSRENIGAYENNPALEVIEHDVTVPFDSPEAVSVVIHLASPASPIDYLRFPVETLGAGSLGTLNALNLAMSMNARFVLASTSEVYGDPAVHPQPESYWGNVNPIGPRSVYDEAKRFGEALTMAFRRHRDTNAGIVRIFNCFGPRMRLFDGRAVPTFIRQALGKEPLTVAGDGSQTRSLCYVDDIVEGIFQFAKSDGSGPLNLGNPEEVSMLDLAKEVIHLTGSPSHVEFIGRPQDDPERRLPDITAAKGALAWEPRVTRADGLARTIDWFEGRL</sequence>
<keyword evidence="10" id="KW-0325">Glycoprotein</keyword>
<evidence type="ECO:0000256" key="11">
    <source>
        <dbReference type="ARBA" id="ARBA00023239"/>
    </source>
</evidence>
<dbReference type="PANTHER" id="PTHR43078">
    <property type="entry name" value="UDP-GLUCURONIC ACID DECARBOXYLASE-RELATED"/>
    <property type="match status" value="1"/>
</dbReference>
<dbReference type="SUPFAM" id="SSF51735">
    <property type="entry name" value="NAD(P)-binding Rossmann-fold domains"/>
    <property type="match status" value="1"/>
</dbReference>
<keyword evidence="9" id="KW-0472">Membrane</keyword>
<dbReference type="FunFam" id="3.40.50.720:FF:000065">
    <property type="entry name" value="UDP-glucuronic acid decarboxylase 1"/>
    <property type="match status" value="1"/>
</dbReference>
<dbReference type="GO" id="GO:0042732">
    <property type="term" value="P:D-xylose metabolic process"/>
    <property type="evidence" value="ECO:0007669"/>
    <property type="project" value="InterPro"/>
</dbReference>
<dbReference type="PATRIC" id="fig|42234.21.peg.8445"/>
<comment type="cofactor">
    <cofactor evidence="1">
        <name>NAD(+)</name>
        <dbReference type="ChEBI" id="CHEBI:57540"/>
    </cofactor>
</comment>
<evidence type="ECO:0000313" key="14">
    <source>
        <dbReference type="EMBL" id="KND25230.1"/>
    </source>
</evidence>
<evidence type="ECO:0000256" key="12">
    <source>
        <dbReference type="ARBA" id="ARBA00037859"/>
    </source>
</evidence>
<evidence type="ECO:0000256" key="6">
    <source>
        <dbReference type="ARBA" id="ARBA00022989"/>
    </source>
</evidence>
<evidence type="ECO:0000256" key="3">
    <source>
        <dbReference type="ARBA" id="ARBA00022692"/>
    </source>
</evidence>